<dbReference type="Pfam" id="PF00109">
    <property type="entry name" value="ketoacyl-synt"/>
    <property type="match status" value="1"/>
</dbReference>
<reference evidence="5 6" key="1">
    <citation type="submission" date="2020-03" db="EMBL/GenBank/DDBJ databases">
        <title>Whole genome shotgun sequence of Phytohabitans suffuscus NBRC 105367.</title>
        <authorList>
            <person name="Komaki H."/>
            <person name="Tamura T."/>
        </authorList>
    </citation>
    <scope>NUCLEOTIDE SEQUENCE [LARGE SCALE GENOMIC DNA]</scope>
    <source>
        <strain evidence="5 6">NBRC 105367</strain>
    </source>
</reference>
<dbReference type="GO" id="GO:0006633">
    <property type="term" value="P:fatty acid biosynthetic process"/>
    <property type="evidence" value="ECO:0007669"/>
    <property type="project" value="TreeGrafter"/>
</dbReference>
<dbReference type="InterPro" id="IPR020841">
    <property type="entry name" value="PKS_Beta-ketoAc_synthase_dom"/>
</dbReference>
<evidence type="ECO:0000256" key="2">
    <source>
        <dbReference type="ARBA" id="ARBA00022679"/>
    </source>
</evidence>
<evidence type="ECO:0000313" key="5">
    <source>
        <dbReference type="EMBL" id="BCB83208.1"/>
    </source>
</evidence>
<comment type="similarity">
    <text evidence="1 3">Belongs to the thiolase-like superfamily. Beta-ketoacyl-ACP synthases family.</text>
</comment>
<dbReference type="GO" id="GO:0005829">
    <property type="term" value="C:cytosol"/>
    <property type="evidence" value="ECO:0007669"/>
    <property type="project" value="TreeGrafter"/>
</dbReference>
<dbReference type="SUPFAM" id="SSF53901">
    <property type="entry name" value="Thiolase-like"/>
    <property type="match status" value="2"/>
</dbReference>
<dbReference type="InterPro" id="IPR014031">
    <property type="entry name" value="Ketoacyl_synth_C"/>
</dbReference>
<keyword evidence="2 3" id="KW-0808">Transferase</keyword>
<evidence type="ECO:0000256" key="1">
    <source>
        <dbReference type="ARBA" id="ARBA00008467"/>
    </source>
</evidence>
<dbReference type="PANTHER" id="PTHR11712:SF336">
    <property type="entry name" value="3-OXOACYL-[ACYL-CARRIER-PROTEIN] SYNTHASE, MITOCHONDRIAL"/>
    <property type="match status" value="1"/>
</dbReference>
<dbReference type="CDD" id="cd00834">
    <property type="entry name" value="KAS_I_II"/>
    <property type="match status" value="1"/>
</dbReference>
<evidence type="ECO:0000313" key="6">
    <source>
        <dbReference type="Proteomes" id="UP000503011"/>
    </source>
</evidence>
<name>A0A6F8YB47_9ACTN</name>
<dbReference type="InterPro" id="IPR000794">
    <property type="entry name" value="Beta-ketoacyl_synthase"/>
</dbReference>
<dbReference type="Proteomes" id="UP000503011">
    <property type="component" value="Chromosome"/>
</dbReference>
<dbReference type="Pfam" id="PF02801">
    <property type="entry name" value="Ketoacyl-synt_C"/>
    <property type="match status" value="1"/>
</dbReference>
<sequence>MTIPMYMANGSASWVSLEFGAAAELHAPASACASGAEALALGLEMVRSGRAEVVVAGGAEAMIHPIVLAGFAAMRALSRRNDDPAGASRPFDADRDGFVLGEGAAVMVLESAAHAAGRGARVYAELAGAGRSADMYHIANPEPSGAGAARAMRRALADAELTADQIGHVNAHATGTPMGDTAELAAVRSALAPAVDGLLVTAVKSMTGHLLGAGGALEALVTTLSLYHGTVPPTRNVDKPDEVGGIEVVRDGCRPLTGRAAGAISNSFAFGGTTCLLSFAAETTHLL</sequence>
<evidence type="ECO:0000256" key="3">
    <source>
        <dbReference type="RuleBase" id="RU003694"/>
    </source>
</evidence>
<evidence type="ECO:0000259" key="4">
    <source>
        <dbReference type="PROSITE" id="PS52004"/>
    </source>
</evidence>
<gene>
    <name evidence="5" type="ORF">Psuf_005210</name>
</gene>
<dbReference type="AlphaFoldDB" id="A0A6F8YB47"/>
<reference evidence="5 6" key="2">
    <citation type="submission" date="2020-03" db="EMBL/GenBank/DDBJ databases">
        <authorList>
            <person name="Ichikawa N."/>
            <person name="Kimura A."/>
            <person name="Kitahashi Y."/>
            <person name="Uohara A."/>
        </authorList>
    </citation>
    <scope>NUCLEOTIDE SEQUENCE [LARGE SCALE GENOMIC DNA]</scope>
    <source>
        <strain evidence="5 6">NBRC 105367</strain>
    </source>
</reference>
<proteinExistence type="inferred from homology"/>
<dbReference type="KEGG" id="psuu:Psuf_005210"/>
<keyword evidence="6" id="KW-1185">Reference proteome</keyword>
<organism evidence="5 6">
    <name type="scientific">Phytohabitans suffuscus</name>
    <dbReference type="NCBI Taxonomy" id="624315"/>
    <lineage>
        <taxon>Bacteria</taxon>
        <taxon>Bacillati</taxon>
        <taxon>Actinomycetota</taxon>
        <taxon>Actinomycetes</taxon>
        <taxon>Micromonosporales</taxon>
        <taxon>Micromonosporaceae</taxon>
    </lineage>
</organism>
<feature type="domain" description="Ketosynthase family 3 (KS3)" evidence="4">
    <location>
        <begin position="1"/>
        <end position="281"/>
    </location>
</feature>
<dbReference type="GO" id="GO:0004315">
    <property type="term" value="F:3-oxoacyl-[acyl-carrier-protein] synthase activity"/>
    <property type="evidence" value="ECO:0007669"/>
    <property type="project" value="TreeGrafter"/>
</dbReference>
<dbReference type="EMBL" id="AP022871">
    <property type="protein sequence ID" value="BCB83208.1"/>
    <property type="molecule type" value="Genomic_DNA"/>
</dbReference>
<accession>A0A6F8YB47</accession>
<dbReference type="PANTHER" id="PTHR11712">
    <property type="entry name" value="POLYKETIDE SYNTHASE-RELATED"/>
    <property type="match status" value="1"/>
</dbReference>
<dbReference type="Gene3D" id="3.40.47.10">
    <property type="match status" value="1"/>
</dbReference>
<dbReference type="PROSITE" id="PS52004">
    <property type="entry name" value="KS3_2"/>
    <property type="match status" value="1"/>
</dbReference>
<dbReference type="InterPro" id="IPR016039">
    <property type="entry name" value="Thiolase-like"/>
</dbReference>
<dbReference type="SMART" id="SM00825">
    <property type="entry name" value="PKS_KS"/>
    <property type="match status" value="1"/>
</dbReference>
<dbReference type="InterPro" id="IPR014030">
    <property type="entry name" value="Ketoacyl_synth_N"/>
</dbReference>
<protein>
    <recommendedName>
        <fullName evidence="4">Ketosynthase family 3 (KS3) domain-containing protein</fullName>
    </recommendedName>
</protein>